<name>A0ABQ9HK60_9NEOP</name>
<comment type="caution">
    <text evidence="1">The sequence shown here is derived from an EMBL/GenBank/DDBJ whole genome shotgun (WGS) entry which is preliminary data.</text>
</comment>
<organism evidence="1 2">
    <name type="scientific">Dryococelus australis</name>
    <dbReference type="NCBI Taxonomy" id="614101"/>
    <lineage>
        <taxon>Eukaryota</taxon>
        <taxon>Metazoa</taxon>
        <taxon>Ecdysozoa</taxon>
        <taxon>Arthropoda</taxon>
        <taxon>Hexapoda</taxon>
        <taxon>Insecta</taxon>
        <taxon>Pterygota</taxon>
        <taxon>Neoptera</taxon>
        <taxon>Polyneoptera</taxon>
        <taxon>Phasmatodea</taxon>
        <taxon>Verophasmatodea</taxon>
        <taxon>Anareolatae</taxon>
        <taxon>Phasmatidae</taxon>
        <taxon>Eurycanthinae</taxon>
        <taxon>Dryococelus</taxon>
    </lineage>
</organism>
<dbReference type="Proteomes" id="UP001159363">
    <property type="component" value="Chromosome 4"/>
</dbReference>
<gene>
    <name evidence="1" type="ORF">PR048_016190</name>
</gene>
<keyword evidence="2" id="KW-1185">Reference proteome</keyword>
<evidence type="ECO:0000313" key="1">
    <source>
        <dbReference type="EMBL" id="KAJ8884333.1"/>
    </source>
</evidence>
<reference evidence="1 2" key="1">
    <citation type="submission" date="2023-02" db="EMBL/GenBank/DDBJ databases">
        <title>LHISI_Scaffold_Assembly.</title>
        <authorList>
            <person name="Stuart O.P."/>
            <person name="Cleave R."/>
            <person name="Magrath M.J.L."/>
            <person name="Mikheyev A.S."/>
        </authorList>
    </citation>
    <scope>NUCLEOTIDE SEQUENCE [LARGE SCALE GENOMIC DNA]</scope>
    <source>
        <strain evidence="1">Daus_M_001</strain>
        <tissue evidence="1">Leg muscle</tissue>
    </source>
</reference>
<evidence type="ECO:0000313" key="2">
    <source>
        <dbReference type="Proteomes" id="UP001159363"/>
    </source>
</evidence>
<accession>A0ABQ9HK60</accession>
<proteinExistence type="predicted"/>
<sequence length="186" mass="20910">MKSVNRVLPISAINMKSIIHDSTISGNTSILFQGIVRIVRNKEDLASHFSYELAPIPLSLFDEINQIKAALFNVFESIDVPYIKSHYCQNCVVFDGYSDTEMDIKNVERSRRAKRLQCADIVVEGTTTPIVSQKTFLVNTKKKNRFIKLISGGIQVQKALDDAHDQLLALPLNCVRLQKCSLLVNT</sequence>
<dbReference type="EMBL" id="JARBHB010000005">
    <property type="protein sequence ID" value="KAJ8884333.1"/>
    <property type="molecule type" value="Genomic_DNA"/>
</dbReference>
<protein>
    <submittedName>
        <fullName evidence="1">Uncharacterized protein</fullName>
    </submittedName>
</protein>